<sequence>MNCRFVNLAVRNMTGRGAPFSLYRINSDKLFYPTASMMKTEEGPADPENLEKARLPKATISFDWPSQNVQSGWMNFMSMGSSGNLVVAVDNRGRTMLYDTDVHTIRSNLPMMCTPIWDPISVTVGNNLYVMGAPGSAPHMYSFEALIQDKSVSLKNWYWHCLQPPPFTCPSVEEDPSCYSDSDNEVAEEVKEDPSCYNDLDDEAVQGVEGSLEICSHTVIGDSQIWISRVGAGTYSFDTESGTWNKAADWMLPFRGNAEYVPEYNLWFGFSNNYEQLCAVDLTAVSARREPVLHMAWNDMVWPKSWIPTATYLVPLGFGRFCIAKFFCTLEEKLIKYVSGLNYKHERTSHFGVLQGVEVERSKDGLGMVRHKTKRYSFGCDIAKAL</sequence>
<dbReference type="EnsemblPlants" id="AVESA.00010b.r2.2DG0353800.1">
    <property type="protein sequence ID" value="AVESA.00010b.r2.2DG0353800.1.CDS.1"/>
    <property type="gene ID" value="AVESA.00010b.r2.2DG0353800"/>
</dbReference>
<organism evidence="1 2">
    <name type="scientific">Avena sativa</name>
    <name type="common">Oat</name>
    <dbReference type="NCBI Taxonomy" id="4498"/>
    <lineage>
        <taxon>Eukaryota</taxon>
        <taxon>Viridiplantae</taxon>
        <taxon>Streptophyta</taxon>
        <taxon>Embryophyta</taxon>
        <taxon>Tracheophyta</taxon>
        <taxon>Spermatophyta</taxon>
        <taxon>Magnoliopsida</taxon>
        <taxon>Liliopsida</taxon>
        <taxon>Poales</taxon>
        <taxon>Poaceae</taxon>
        <taxon>BOP clade</taxon>
        <taxon>Pooideae</taxon>
        <taxon>Poodae</taxon>
        <taxon>Poeae</taxon>
        <taxon>Poeae Chloroplast Group 1 (Aveneae type)</taxon>
        <taxon>Aveninae</taxon>
        <taxon>Avena</taxon>
    </lineage>
</organism>
<name>A0ACD5V0H0_AVESA</name>
<dbReference type="Proteomes" id="UP001732700">
    <property type="component" value="Chromosome 2D"/>
</dbReference>
<proteinExistence type="predicted"/>
<accession>A0ACD5V0H0</accession>
<evidence type="ECO:0000313" key="1">
    <source>
        <dbReference type="EnsemblPlants" id="AVESA.00010b.r2.2DG0353800.1.CDS.1"/>
    </source>
</evidence>
<protein>
    <submittedName>
        <fullName evidence="1">Uncharacterized protein</fullName>
    </submittedName>
</protein>
<reference evidence="1" key="2">
    <citation type="submission" date="2025-09" db="UniProtKB">
        <authorList>
            <consortium name="EnsemblPlants"/>
        </authorList>
    </citation>
    <scope>IDENTIFICATION</scope>
</reference>
<keyword evidence="2" id="KW-1185">Reference proteome</keyword>
<reference evidence="1" key="1">
    <citation type="submission" date="2021-05" db="EMBL/GenBank/DDBJ databases">
        <authorList>
            <person name="Scholz U."/>
            <person name="Mascher M."/>
            <person name="Fiebig A."/>
        </authorList>
    </citation>
    <scope>NUCLEOTIDE SEQUENCE [LARGE SCALE GENOMIC DNA]</scope>
</reference>
<evidence type="ECO:0000313" key="2">
    <source>
        <dbReference type="Proteomes" id="UP001732700"/>
    </source>
</evidence>